<dbReference type="SUPFAM" id="SSF82714">
    <property type="entry name" value="Multidrug efflux transporter AcrB TolC docking domain, DN and DC subdomains"/>
    <property type="match status" value="2"/>
</dbReference>
<dbReference type="Gene3D" id="3.30.2090.10">
    <property type="entry name" value="Multidrug efflux transporter AcrB TolC docking domain, DN and DC subdomains"/>
    <property type="match status" value="2"/>
</dbReference>
<feature type="transmembrane region" description="Helical" evidence="1">
    <location>
        <begin position="475"/>
        <end position="496"/>
    </location>
</feature>
<evidence type="ECO:0000313" key="2">
    <source>
        <dbReference type="EMBL" id="SEW43740.1"/>
    </source>
</evidence>
<feature type="transmembrane region" description="Helical" evidence="1">
    <location>
        <begin position="349"/>
        <end position="368"/>
    </location>
</feature>
<keyword evidence="1" id="KW-0472">Membrane</keyword>
<feature type="transmembrane region" description="Helical" evidence="1">
    <location>
        <begin position="445"/>
        <end position="469"/>
    </location>
</feature>
<feature type="transmembrane region" description="Helical" evidence="1">
    <location>
        <begin position="589"/>
        <end position="608"/>
    </location>
</feature>
<feature type="transmembrane region" description="Helical" evidence="1">
    <location>
        <begin position="1101"/>
        <end position="1127"/>
    </location>
</feature>
<dbReference type="GO" id="GO:0042910">
    <property type="term" value="F:xenobiotic transmembrane transporter activity"/>
    <property type="evidence" value="ECO:0007669"/>
    <property type="project" value="TreeGrafter"/>
</dbReference>
<feature type="transmembrane region" description="Helical" evidence="1">
    <location>
        <begin position="938"/>
        <end position="958"/>
    </location>
</feature>
<dbReference type="GO" id="GO:0005886">
    <property type="term" value="C:plasma membrane"/>
    <property type="evidence" value="ECO:0007669"/>
    <property type="project" value="TreeGrafter"/>
</dbReference>
<dbReference type="Gene3D" id="3.30.70.1440">
    <property type="entry name" value="Multidrug efflux transporter AcrB pore domain"/>
    <property type="match status" value="1"/>
</dbReference>
<dbReference type="PANTHER" id="PTHR32063:SF0">
    <property type="entry name" value="SWARMING MOTILITY PROTEIN SWRC"/>
    <property type="match status" value="1"/>
</dbReference>
<evidence type="ECO:0000256" key="1">
    <source>
        <dbReference type="SAM" id="Phobius"/>
    </source>
</evidence>
<gene>
    <name evidence="2" type="ORF">SAMN05216290_3980</name>
</gene>
<evidence type="ECO:0000313" key="3">
    <source>
        <dbReference type="Proteomes" id="UP000199437"/>
    </source>
</evidence>
<dbReference type="GeneID" id="99988645"/>
<dbReference type="InterPro" id="IPR027463">
    <property type="entry name" value="AcrB_DN_DC_subdom"/>
</dbReference>
<dbReference type="Pfam" id="PF00873">
    <property type="entry name" value="ACR_tran"/>
    <property type="match status" value="1"/>
</dbReference>
<feature type="transmembrane region" description="Helical" evidence="1">
    <location>
        <begin position="991"/>
        <end position="1016"/>
    </location>
</feature>
<reference evidence="3" key="1">
    <citation type="submission" date="2016-10" db="EMBL/GenBank/DDBJ databases">
        <authorList>
            <person name="Varghese N."/>
            <person name="Submissions S."/>
        </authorList>
    </citation>
    <scope>NUCLEOTIDE SEQUENCE [LARGE SCALE GENOMIC DNA]</scope>
    <source>
        <strain evidence="3">CGMCC 1.12402</strain>
    </source>
</reference>
<accession>A0A1I0RRF5</accession>
<dbReference type="OrthoDB" id="9798415at2"/>
<feature type="transmembrane region" description="Helical" evidence="1">
    <location>
        <begin position="517"/>
        <end position="537"/>
    </location>
</feature>
<keyword evidence="1" id="KW-0812">Transmembrane</keyword>
<sequence length="1154" mass="127680">MDQNKNQQVVDKEFGLTSLSLRNKITVYVITFIIVAAGIYSYITLPKENFPEVEQPTVYVSTVHPGNSPEDMENLITRELEKEINTIEGVDNIQSTSVQDYSAIVVEFQVGIDVDDAVIDVKDAVDRAKSELPSDLKSDPEVIKFSISENFPILNINLTDPTKTLDELNDMAEYLEDEIEKFQEISKVNIVGVDEKEVKIKVDPFKLEARKVTFNDIENAISAENVTLSGGNVIADGIRRNVRIIGEFDDPKQMLDIIISNENNNIVYLRDVATVEYDYKDKQNYARLDLDPVVKVDVMKRSGENLLVATDKIMAVIAESRVNGEIPESTKVTITNDQSKDTREQVSSLGNNIIFGVILVVTVLLFFLGTRNSLFVGMAIPLSMFMALMILGLAGISINTMTLFGLIMALGMLVDNGIVVVENVYRLMEEGLSPMAATRRGVGEVALPIISSTATTLAAFIPLAFWPGIMGDFMMYLPLTLIITLGSSLFVALVINPVFISSFMRLDGTRVIDNKKVLIRSSIALVLGIVFASVLGAVAFGNLLMMIGGLTLLNVYVLNPLSKRFQAGFLPVLENQYEKVLKRAVRSPMLYLGGAFGLLIFSLVLFGIKTPQVVFFPENEPRYVNVFIEFPVGTDIDATNDFAVDIEQQVIEIVKPYESIVESITTNVSQGAGDPGDPTAVGQSEEPHKARITVNFIESKLRGDINTLEVMEDIRAKVKLQPGVTLTVDKDAAGPPTGKPINLEIAGEDLEVLIGISERVVQRIQESGIQGIEQLKSSLELGKPELVVDIDRDNARRFGLSTMSIANEIRTALFGREVSKYKEGEDSYEINVRLNQDYRYNIDALLNKNITFRDQNSGQLVQVPISSVADVHYSSTYGSIKRKDLDRVVTLSSNVLGGFNATEINEQLKVLMEDFEMPAGYSYAFTGEQEEQAENMAFLAKALLIAVFMIFLIIVSQFNKITAPFIIMVSVLLSTIGVFLGLVIFNMKFVVIMTMVGIIALAGIVVNNAIVLIDFIELTRKRKREELGLEEGARLPMNDVIESIIIAGKTRLRPVLLTAITTILGLVPLAVGLNIDFIGLFTQYNADFYVGGDNVIFWGPMSWTIIFGLTFATFLTLIIVPTMYLIADKIMYRIDKFRGKNDLSVVDMSKHSES</sequence>
<dbReference type="InterPro" id="IPR001036">
    <property type="entry name" value="Acrflvin-R"/>
</dbReference>
<keyword evidence="3" id="KW-1185">Reference proteome</keyword>
<dbReference type="PANTHER" id="PTHR32063">
    <property type="match status" value="1"/>
</dbReference>
<dbReference type="Gene3D" id="1.20.1640.10">
    <property type="entry name" value="Multidrug efflux transporter AcrB transmembrane domain"/>
    <property type="match status" value="2"/>
</dbReference>
<keyword evidence="1" id="KW-1133">Transmembrane helix</keyword>
<dbReference type="PRINTS" id="PR00702">
    <property type="entry name" value="ACRIFLAVINRP"/>
</dbReference>
<dbReference type="EMBL" id="FOIR01000006">
    <property type="protein sequence ID" value="SEW43740.1"/>
    <property type="molecule type" value="Genomic_DNA"/>
</dbReference>
<dbReference type="Gene3D" id="3.30.70.1320">
    <property type="entry name" value="Multidrug efflux transporter AcrB pore domain like"/>
    <property type="match status" value="1"/>
</dbReference>
<dbReference type="Gene3D" id="3.30.70.1430">
    <property type="entry name" value="Multidrug efflux transporter AcrB pore domain"/>
    <property type="match status" value="2"/>
</dbReference>
<feature type="transmembrane region" description="Helical" evidence="1">
    <location>
        <begin position="375"/>
        <end position="398"/>
    </location>
</feature>
<organism evidence="2 3">
    <name type="scientific">Roseivirga pacifica</name>
    <dbReference type="NCBI Taxonomy" id="1267423"/>
    <lineage>
        <taxon>Bacteria</taxon>
        <taxon>Pseudomonadati</taxon>
        <taxon>Bacteroidota</taxon>
        <taxon>Cytophagia</taxon>
        <taxon>Cytophagales</taxon>
        <taxon>Roseivirgaceae</taxon>
        <taxon>Roseivirga</taxon>
    </lineage>
</organism>
<dbReference type="STRING" id="1267423.SAMN05216290_3980"/>
<feature type="transmembrane region" description="Helical" evidence="1">
    <location>
        <begin position="965"/>
        <end position="985"/>
    </location>
</feature>
<protein>
    <submittedName>
        <fullName evidence="2">Multidrug efflux pump subunit AcrB</fullName>
    </submittedName>
</protein>
<dbReference type="Proteomes" id="UP000199437">
    <property type="component" value="Unassembled WGS sequence"/>
</dbReference>
<dbReference type="RefSeq" id="WP_090261166.1">
    <property type="nucleotide sequence ID" value="NZ_FOIR01000006.1"/>
</dbReference>
<feature type="transmembrane region" description="Helical" evidence="1">
    <location>
        <begin position="25"/>
        <end position="43"/>
    </location>
</feature>
<dbReference type="SUPFAM" id="SSF82866">
    <property type="entry name" value="Multidrug efflux transporter AcrB transmembrane domain"/>
    <property type="match status" value="2"/>
</dbReference>
<feature type="transmembrane region" description="Helical" evidence="1">
    <location>
        <begin position="543"/>
        <end position="561"/>
    </location>
</feature>
<proteinExistence type="predicted"/>
<feature type="transmembrane region" description="Helical" evidence="1">
    <location>
        <begin position="1055"/>
        <end position="1081"/>
    </location>
</feature>
<dbReference type="SUPFAM" id="SSF82693">
    <property type="entry name" value="Multidrug efflux transporter AcrB pore domain, PN1, PN2, PC1 and PC2 subdomains"/>
    <property type="match status" value="2"/>
</dbReference>
<dbReference type="AlphaFoldDB" id="A0A1I0RRF5"/>
<name>A0A1I0RRF5_9BACT</name>